<dbReference type="Proteomes" id="UP000441399">
    <property type="component" value="Unassembled WGS sequence"/>
</dbReference>
<dbReference type="OrthoDB" id="6534366at2"/>
<protein>
    <recommendedName>
        <fullName evidence="3">HEAT repeat domain-containing protein</fullName>
    </recommendedName>
</protein>
<reference evidence="1 2" key="1">
    <citation type="submission" date="2019-11" db="EMBL/GenBank/DDBJ databases">
        <authorList>
            <person name="Holert J."/>
        </authorList>
    </citation>
    <scope>NUCLEOTIDE SEQUENCE [LARGE SCALE GENOMIC DNA]</scope>
    <source>
        <strain evidence="1">SB11_3</strain>
    </source>
</reference>
<dbReference type="EMBL" id="CACSIO010000029">
    <property type="protein sequence ID" value="CAA0117951.1"/>
    <property type="molecule type" value="Genomic_DNA"/>
</dbReference>
<gene>
    <name evidence="1" type="ORF">OPDIPICF_04813</name>
</gene>
<dbReference type="SUPFAM" id="SSF48371">
    <property type="entry name" value="ARM repeat"/>
    <property type="match status" value="1"/>
</dbReference>
<dbReference type="AlphaFoldDB" id="A0A5S9QH12"/>
<evidence type="ECO:0008006" key="3">
    <source>
        <dbReference type="Google" id="ProtNLM"/>
    </source>
</evidence>
<proteinExistence type="predicted"/>
<organism evidence="1 2">
    <name type="scientific">BD1-7 clade bacterium</name>
    <dbReference type="NCBI Taxonomy" id="2029982"/>
    <lineage>
        <taxon>Bacteria</taxon>
        <taxon>Pseudomonadati</taxon>
        <taxon>Pseudomonadota</taxon>
        <taxon>Gammaproteobacteria</taxon>
        <taxon>Cellvibrionales</taxon>
        <taxon>Spongiibacteraceae</taxon>
        <taxon>BD1-7 clade</taxon>
    </lineage>
</organism>
<sequence length="333" mass="37762">MDIEKSIADAAREFAISLSAKTGVVADIRPLVHATNGMRLSNLDMIERHLRWEFERNLVVPTTSRWQFRKPKERILTWVDICSGSGRTREKALRTISGSAPNSFFFAMVFRRLNDWVPEVRKAATEIIPRMVRETDPDIVSEVLCAILPHWRSWGRAKDSEFEILDDVLKVKEISSALKSKMLEATTGPMSQIFAQVARSGVFDQDLQDFSNDATQPALRALSYRCQLSGKLTWFTGRKWVCTDKVYNEGRYVAVTEERELISNYNFIDVIQLAVLDRSSIVRRVAAEYLIREYRSIGEIGLTLAKLLAKDSSSSVAESGSFVLKKLTEQVSS</sequence>
<dbReference type="InterPro" id="IPR016024">
    <property type="entry name" value="ARM-type_fold"/>
</dbReference>
<keyword evidence="2" id="KW-1185">Reference proteome</keyword>
<evidence type="ECO:0000313" key="2">
    <source>
        <dbReference type="Proteomes" id="UP000441399"/>
    </source>
</evidence>
<evidence type="ECO:0000313" key="1">
    <source>
        <dbReference type="EMBL" id="CAA0117951.1"/>
    </source>
</evidence>
<accession>A0A5S9QH12</accession>
<name>A0A5S9QH12_9GAMM</name>